<dbReference type="RefSeq" id="WP_004766480.1">
    <property type="nucleotide sequence ID" value="NZ_AHMY02000056.1"/>
</dbReference>
<dbReference type="GO" id="GO:0030789">
    <property type="term" value="F:precorrin-3B C17-methyltransferase activity"/>
    <property type="evidence" value="ECO:0007669"/>
    <property type="project" value="UniProtKB-EC"/>
</dbReference>
<evidence type="ECO:0000259" key="6">
    <source>
        <dbReference type="Pfam" id="PF00590"/>
    </source>
</evidence>
<dbReference type="EMBL" id="AHMY02000056">
    <property type="protein sequence ID" value="EKO14296.1"/>
    <property type="molecule type" value="Genomic_DNA"/>
</dbReference>
<dbReference type="Gene3D" id="3.30.950.10">
    <property type="entry name" value="Methyltransferase, Cobalt-precorrin-4 Transmethylase, Domain 2"/>
    <property type="match status" value="1"/>
</dbReference>
<comment type="caution">
    <text evidence="7">The sequence shown here is derived from an EMBL/GenBank/DDBJ whole genome shotgun (WGS) entry which is preliminary data.</text>
</comment>
<evidence type="ECO:0000256" key="2">
    <source>
        <dbReference type="ARBA" id="ARBA00022573"/>
    </source>
</evidence>
<dbReference type="PANTHER" id="PTHR47036">
    <property type="entry name" value="COBALT-FACTOR III C(17)-METHYLTRANSFERASE-RELATED"/>
    <property type="match status" value="1"/>
</dbReference>
<dbReference type="EC" id="2.1.1.131" evidence="7"/>
<dbReference type="Gene3D" id="3.40.1010.10">
    <property type="entry name" value="Cobalt-precorrin-4 Transmethylase, Domain 1"/>
    <property type="match status" value="1"/>
</dbReference>
<sequence length="505" mass="56512">MKKGRLNIVGIGPGNDEHITPAAYYAIQEADLIIGYVTYVNLIKHRLVGKQVTQTGMTEEISRAQEAVHIAKEGKIVTLISSGDAGVYGMAGLVFEVLRKIGWKKKESPEVRIIPGITADSSCASLIGAPLVHDTARISLSDLLTPWSVIANRLECAAKGDFVIALYNPASGRRQRQIVEASEIIKRHRSGNTPVALIKSAYRKQQNVFLSDLDNFLNYEIGMNTTVIVGSSNTFIYEGFMITPRGYTNKYSLEDASLKEGQKKGFSLRSTGDLKNSTNLENTSLNLNVTKIRGAFIKKFTSIVSDQEEASNGSVPVADVMKSFTTMDPSTIQSQDSSAIKAIKALELFSKIQEESSKKNYKRLESEKNTLVYIGRLGGAILFKTLEKFYILGRLKSPIRFEEYGFQDPGEYHNKYLELKVLDPEKILNFPFEFSMFLPNQILPEEIYEKLAIHRNSSISERLLNYVYDKSEKVFLNGQEYTDVSWLGLVPLEVWNLVRGILLKC</sequence>
<dbReference type="PANTHER" id="PTHR47036:SF1">
    <property type="entry name" value="COBALT-FACTOR III C(17)-METHYLTRANSFERASE-RELATED"/>
    <property type="match status" value="1"/>
</dbReference>
<keyword evidence="4 7" id="KW-0808">Transferase</keyword>
<dbReference type="CDD" id="cd11646">
    <property type="entry name" value="Precorrin_3B_C17_MT"/>
    <property type="match status" value="1"/>
</dbReference>
<protein>
    <submittedName>
        <fullName evidence="7">Precorrin-3B C(17)-methyltransferase</fullName>
        <ecNumber evidence="7">2.1.1.131</ecNumber>
    </submittedName>
</protein>
<dbReference type="GO" id="GO:0009236">
    <property type="term" value="P:cobalamin biosynthetic process"/>
    <property type="evidence" value="ECO:0007669"/>
    <property type="project" value="UniProtKB-UniPathway"/>
</dbReference>
<organism evidence="7 8">
    <name type="scientific">Leptospira kirschneri str. H1</name>
    <dbReference type="NCBI Taxonomy" id="1049966"/>
    <lineage>
        <taxon>Bacteria</taxon>
        <taxon>Pseudomonadati</taxon>
        <taxon>Spirochaetota</taxon>
        <taxon>Spirochaetia</taxon>
        <taxon>Leptospirales</taxon>
        <taxon>Leptospiraceae</taxon>
        <taxon>Leptospira</taxon>
    </lineage>
</organism>
<dbReference type="UniPathway" id="UPA00148"/>
<keyword evidence="2" id="KW-0169">Cobalamin biosynthesis</keyword>
<accession>A0A0E2AZA8</accession>
<gene>
    <name evidence="7" type="primary">cobJ</name>
    <name evidence="7" type="ORF">LEP1GSC081_0926</name>
</gene>
<dbReference type="InterPro" id="IPR014776">
    <property type="entry name" value="4pyrrole_Mease_sub2"/>
</dbReference>
<dbReference type="InterPro" id="IPR000878">
    <property type="entry name" value="4pyrrol_Mease"/>
</dbReference>
<comment type="pathway">
    <text evidence="1">Cofactor biosynthesis; adenosylcobalamin biosynthesis.</text>
</comment>
<feature type="domain" description="Tetrapyrrole methylase" evidence="6">
    <location>
        <begin position="6"/>
        <end position="214"/>
    </location>
</feature>
<evidence type="ECO:0000313" key="8">
    <source>
        <dbReference type="Proteomes" id="UP000006253"/>
    </source>
</evidence>
<name>A0A0E2AZA8_9LEPT</name>
<reference evidence="7 8" key="1">
    <citation type="submission" date="2012-10" db="EMBL/GenBank/DDBJ databases">
        <authorList>
            <person name="Harkins D.M."/>
            <person name="Durkin A.S."/>
            <person name="Brinkac L.M."/>
            <person name="Selengut J.D."/>
            <person name="Sanka R."/>
            <person name="DePew J."/>
            <person name="Purushe J."/>
            <person name="Peacock S.J."/>
            <person name="Thaipadungpanit J."/>
            <person name="Wuthiekanun V.W."/>
            <person name="Day N.P."/>
            <person name="Vinetz J.M."/>
            <person name="Sutton G.G."/>
            <person name="Nelson W.C."/>
            <person name="Fouts D.E."/>
        </authorList>
    </citation>
    <scope>NUCLEOTIDE SEQUENCE [LARGE SCALE GENOMIC DNA]</scope>
    <source>
        <strain evidence="7 8">H1</strain>
    </source>
</reference>
<dbReference type="SUPFAM" id="SSF53790">
    <property type="entry name" value="Tetrapyrrole methylase"/>
    <property type="match status" value="1"/>
</dbReference>
<dbReference type="InterPro" id="IPR014777">
    <property type="entry name" value="4pyrrole_Mease_sub1"/>
</dbReference>
<evidence type="ECO:0000256" key="4">
    <source>
        <dbReference type="ARBA" id="ARBA00022679"/>
    </source>
</evidence>
<keyword evidence="5" id="KW-0949">S-adenosyl-L-methionine</keyword>
<dbReference type="InterPro" id="IPR051810">
    <property type="entry name" value="Precorrin_MeTrfase"/>
</dbReference>
<keyword evidence="3 7" id="KW-0489">Methyltransferase</keyword>
<dbReference type="Proteomes" id="UP000006253">
    <property type="component" value="Unassembled WGS sequence"/>
</dbReference>
<dbReference type="InterPro" id="IPR006363">
    <property type="entry name" value="Cbl_synth_CobJ/CibH_dom"/>
</dbReference>
<dbReference type="AlphaFoldDB" id="A0A0E2AZA8"/>
<dbReference type="NCBIfam" id="TIGR01466">
    <property type="entry name" value="cobJ_cbiH"/>
    <property type="match status" value="1"/>
</dbReference>
<proteinExistence type="predicted"/>
<dbReference type="Pfam" id="PF00590">
    <property type="entry name" value="TP_methylase"/>
    <property type="match status" value="1"/>
</dbReference>
<dbReference type="GO" id="GO:0032259">
    <property type="term" value="P:methylation"/>
    <property type="evidence" value="ECO:0007669"/>
    <property type="project" value="UniProtKB-KW"/>
</dbReference>
<evidence type="ECO:0000313" key="7">
    <source>
        <dbReference type="EMBL" id="EKO14296.1"/>
    </source>
</evidence>
<evidence type="ECO:0000256" key="3">
    <source>
        <dbReference type="ARBA" id="ARBA00022603"/>
    </source>
</evidence>
<evidence type="ECO:0000256" key="5">
    <source>
        <dbReference type="ARBA" id="ARBA00022691"/>
    </source>
</evidence>
<evidence type="ECO:0000256" key="1">
    <source>
        <dbReference type="ARBA" id="ARBA00004953"/>
    </source>
</evidence>
<dbReference type="InterPro" id="IPR035996">
    <property type="entry name" value="4pyrrol_Methylase_sf"/>
</dbReference>